<sequence>MEHRHRLRALQTFEAVSRLLSVADAAQELGVTQSAVSHQLRQLQEVIGERLVQKNGRGITLTEAGRNLARRLQPAFAEIDRSVAESIGGIRGRTRLAVCSSFGPAWLVPRLARFYEAYPWIDLQILMYARDPELTDAIGDAFVTTLPRDSGYHAQFLWAERLVPVVSRLLLQRHGHQGPFNLITTELEAGREGADWRMYAQASGLPDMKPACGHWYYASHYVIARDMVRQNLGAALLPDFLVEDDLGAGHMDLLGNGCVFTQEDYHLCIKQSRRQEPALEALSRWFKSEMGEARRVAG</sequence>
<dbReference type="GO" id="GO:0003700">
    <property type="term" value="F:DNA-binding transcription factor activity"/>
    <property type="evidence" value="ECO:0007669"/>
    <property type="project" value="InterPro"/>
</dbReference>
<dbReference type="Gene3D" id="3.40.190.10">
    <property type="entry name" value="Periplasmic binding protein-like II"/>
    <property type="match status" value="2"/>
</dbReference>
<dbReference type="SUPFAM" id="SSF46785">
    <property type="entry name" value="Winged helix' DNA-binding domain"/>
    <property type="match status" value="1"/>
</dbReference>
<keyword evidence="3" id="KW-0238">DNA-binding</keyword>
<organism evidence="7 8">
    <name type="scientific">Gellertiella hungarica</name>
    <dbReference type="NCBI Taxonomy" id="1572859"/>
    <lineage>
        <taxon>Bacteria</taxon>
        <taxon>Pseudomonadati</taxon>
        <taxon>Pseudomonadota</taxon>
        <taxon>Alphaproteobacteria</taxon>
        <taxon>Hyphomicrobiales</taxon>
        <taxon>Rhizobiaceae</taxon>
        <taxon>Gellertiella</taxon>
    </lineage>
</organism>
<dbReference type="Gene3D" id="1.10.10.10">
    <property type="entry name" value="Winged helix-like DNA-binding domain superfamily/Winged helix DNA-binding domain"/>
    <property type="match status" value="1"/>
</dbReference>
<dbReference type="GO" id="GO:0006351">
    <property type="term" value="P:DNA-templated transcription"/>
    <property type="evidence" value="ECO:0007669"/>
    <property type="project" value="TreeGrafter"/>
</dbReference>
<accession>A0A7W6NIY0</accession>
<feature type="domain" description="HTH lysR-type" evidence="5">
    <location>
        <begin position="5"/>
        <end position="62"/>
    </location>
</feature>
<evidence type="ECO:0000256" key="3">
    <source>
        <dbReference type="ARBA" id="ARBA00023125"/>
    </source>
</evidence>
<feature type="domain" description="HTH arsR-type" evidence="6">
    <location>
        <begin position="1"/>
        <end position="83"/>
    </location>
</feature>
<dbReference type="InterPro" id="IPR005119">
    <property type="entry name" value="LysR_subst-bd"/>
</dbReference>
<evidence type="ECO:0000313" key="7">
    <source>
        <dbReference type="EMBL" id="MBB4063188.1"/>
    </source>
</evidence>
<dbReference type="Proteomes" id="UP000528286">
    <property type="component" value="Unassembled WGS sequence"/>
</dbReference>
<comment type="similarity">
    <text evidence="1">Belongs to the LysR transcriptional regulatory family.</text>
</comment>
<dbReference type="RefSeq" id="WP_183364391.1">
    <property type="nucleotide sequence ID" value="NZ_JACIEZ010000001.1"/>
</dbReference>
<dbReference type="PROSITE" id="PS50931">
    <property type="entry name" value="HTH_LYSR"/>
    <property type="match status" value="1"/>
</dbReference>
<dbReference type="Pfam" id="PF03466">
    <property type="entry name" value="LysR_substrate"/>
    <property type="match status" value="1"/>
</dbReference>
<keyword evidence="8" id="KW-1185">Reference proteome</keyword>
<evidence type="ECO:0000256" key="2">
    <source>
        <dbReference type="ARBA" id="ARBA00023015"/>
    </source>
</evidence>
<dbReference type="PANTHER" id="PTHR30537:SF26">
    <property type="entry name" value="GLYCINE CLEAVAGE SYSTEM TRANSCRIPTIONAL ACTIVATOR"/>
    <property type="match status" value="1"/>
</dbReference>
<dbReference type="InterPro" id="IPR036390">
    <property type="entry name" value="WH_DNA-bd_sf"/>
</dbReference>
<dbReference type="SUPFAM" id="SSF53850">
    <property type="entry name" value="Periplasmic binding protein-like II"/>
    <property type="match status" value="1"/>
</dbReference>
<dbReference type="GO" id="GO:0043565">
    <property type="term" value="F:sequence-specific DNA binding"/>
    <property type="evidence" value="ECO:0007669"/>
    <property type="project" value="TreeGrafter"/>
</dbReference>
<gene>
    <name evidence="7" type="ORF">GGR23_000349</name>
</gene>
<keyword evidence="4" id="KW-0804">Transcription</keyword>
<keyword evidence="2" id="KW-0805">Transcription regulation</keyword>
<dbReference type="PANTHER" id="PTHR30537">
    <property type="entry name" value="HTH-TYPE TRANSCRIPTIONAL REGULATOR"/>
    <property type="match status" value="1"/>
</dbReference>
<name>A0A7W6NIY0_9HYPH</name>
<protein>
    <submittedName>
        <fullName evidence="7">LysR family glycine cleavage system transcriptional activator</fullName>
    </submittedName>
</protein>
<evidence type="ECO:0000256" key="1">
    <source>
        <dbReference type="ARBA" id="ARBA00009437"/>
    </source>
</evidence>
<comment type="caution">
    <text evidence="7">The sequence shown here is derived from an EMBL/GenBank/DDBJ whole genome shotgun (WGS) entry which is preliminary data.</text>
</comment>
<evidence type="ECO:0000256" key="4">
    <source>
        <dbReference type="ARBA" id="ARBA00023163"/>
    </source>
</evidence>
<evidence type="ECO:0000313" key="8">
    <source>
        <dbReference type="Proteomes" id="UP000528286"/>
    </source>
</evidence>
<proteinExistence type="inferred from homology"/>
<dbReference type="PROSITE" id="PS50987">
    <property type="entry name" value="HTH_ARSR_2"/>
    <property type="match status" value="1"/>
</dbReference>
<dbReference type="InterPro" id="IPR058163">
    <property type="entry name" value="LysR-type_TF_proteobact-type"/>
</dbReference>
<dbReference type="AlphaFoldDB" id="A0A7W6NIY0"/>
<dbReference type="Pfam" id="PF00126">
    <property type="entry name" value="HTH_1"/>
    <property type="match status" value="1"/>
</dbReference>
<reference evidence="7 8" key="1">
    <citation type="submission" date="2020-08" db="EMBL/GenBank/DDBJ databases">
        <title>Genomic Encyclopedia of Type Strains, Phase IV (KMG-IV): sequencing the most valuable type-strain genomes for metagenomic binning, comparative biology and taxonomic classification.</title>
        <authorList>
            <person name="Goeker M."/>
        </authorList>
    </citation>
    <scope>NUCLEOTIDE SEQUENCE [LARGE SCALE GENOMIC DNA]</scope>
    <source>
        <strain evidence="7 8">DSM 29853</strain>
    </source>
</reference>
<dbReference type="EMBL" id="JACIEZ010000001">
    <property type="protein sequence ID" value="MBB4063188.1"/>
    <property type="molecule type" value="Genomic_DNA"/>
</dbReference>
<evidence type="ECO:0000259" key="5">
    <source>
        <dbReference type="PROSITE" id="PS50931"/>
    </source>
</evidence>
<evidence type="ECO:0000259" key="6">
    <source>
        <dbReference type="PROSITE" id="PS50987"/>
    </source>
</evidence>
<dbReference type="InterPro" id="IPR000847">
    <property type="entry name" value="LysR_HTH_N"/>
</dbReference>
<dbReference type="InterPro" id="IPR036388">
    <property type="entry name" value="WH-like_DNA-bd_sf"/>
</dbReference>
<dbReference type="PRINTS" id="PR00039">
    <property type="entry name" value="HTHLYSR"/>
</dbReference>
<dbReference type="InterPro" id="IPR001845">
    <property type="entry name" value="HTH_ArsR_DNA-bd_dom"/>
</dbReference>